<organism evidence="2 3">
    <name type="scientific">Puccinia sorghi</name>
    <dbReference type="NCBI Taxonomy" id="27349"/>
    <lineage>
        <taxon>Eukaryota</taxon>
        <taxon>Fungi</taxon>
        <taxon>Dikarya</taxon>
        <taxon>Basidiomycota</taxon>
        <taxon>Pucciniomycotina</taxon>
        <taxon>Pucciniomycetes</taxon>
        <taxon>Pucciniales</taxon>
        <taxon>Pucciniaceae</taxon>
        <taxon>Puccinia</taxon>
    </lineage>
</organism>
<reference evidence="2 3" key="1">
    <citation type="submission" date="2015-08" db="EMBL/GenBank/DDBJ databases">
        <title>Next Generation Sequencing and Analysis of the Genome of Puccinia sorghi L Schw, the Causal Agent of Maize Common Rust.</title>
        <authorList>
            <person name="Rochi L."/>
            <person name="Burguener G."/>
            <person name="Darino M."/>
            <person name="Turjanski A."/>
            <person name="Kreff E."/>
            <person name="Dieguez M.J."/>
            <person name="Sacco F."/>
        </authorList>
    </citation>
    <scope>NUCLEOTIDE SEQUENCE [LARGE SCALE GENOMIC DNA]</scope>
    <source>
        <strain evidence="2 3">RO10H11247</strain>
    </source>
</reference>
<dbReference type="OrthoDB" id="7691805at2759"/>
<proteinExistence type="predicted"/>
<dbReference type="Proteomes" id="UP000037035">
    <property type="component" value="Unassembled WGS sequence"/>
</dbReference>
<feature type="compositionally biased region" description="Polar residues" evidence="1">
    <location>
        <begin position="12"/>
        <end position="22"/>
    </location>
</feature>
<accession>A0A0L6VVI1</accession>
<dbReference type="EMBL" id="LAVV01000584">
    <property type="protein sequence ID" value="KNZ64230.1"/>
    <property type="molecule type" value="Genomic_DNA"/>
</dbReference>
<gene>
    <name evidence="2" type="ORF">VP01_10526g2</name>
</gene>
<feature type="region of interest" description="Disordered" evidence="1">
    <location>
        <begin position="1"/>
        <end position="22"/>
    </location>
</feature>
<dbReference type="VEuPathDB" id="FungiDB:VP01_10526g2"/>
<evidence type="ECO:0000256" key="1">
    <source>
        <dbReference type="SAM" id="MobiDB-lite"/>
    </source>
</evidence>
<protein>
    <recommendedName>
        <fullName evidence="4">DUF4219 domain-containing protein</fullName>
    </recommendedName>
</protein>
<evidence type="ECO:0000313" key="3">
    <source>
        <dbReference type="Proteomes" id="UP000037035"/>
    </source>
</evidence>
<feature type="region of interest" description="Disordered" evidence="1">
    <location>
        <begin position="96"/>
        <end position="124"/>
    </location>
</feature>
<sequence>MADNVRAARPAPSNSMASSTANNGFRQAMLKTALETIPQLNEENYSIWKDKMTALLKLRGVLAALNNTEAPLGESDNAELTMLLLSKMDSVTHQNVVTADNSESAQEIWSSIKERSRRTPWKPL</sequence>
<keyword evidence="3" id="KW-1185">Reference proteome</keyword>
<feature type="compositionally biased region" description="Basic residues" evidence="1">
    <location>
        <begin position="115"/>
        <end position="124"/>
    </location>
</feature>
<evidence type="ECO:0008006" key="4">
    <source>
        <dbReference type="Google" id="ProtNLM"/>
    </source>
</evidence>
<feature type="compositionally biased region" description="Polar residues" evidence="1">
    <location>
        <begin position="96"/>
        <end position="109"/>
    </location>
</feature>
<name>A0A0L6VVI1_9BASI</name>
<dbReference type="AlphaFoldDB" id="A0A0L6VVI1"/>
<comment type="caution">
    <text evidence="2">The sequence shown here is derived from an EMBL/GenBank/DDBJ whole genome shotgun (WGS) entry which is preliminary data.</text>
</comment>
<evidence type="ECO:0000313" key="2">
    <source>
        <dbReference type="EMBL" id="KNZ64230.1"/>
    </source>
</evidence>